<dbReference type="PROSITE" id="PS50885">
    <property type="entry name" value="HAMP"/>
    <property type="match status" value="1"/>
</dbReference>
<evidence type="ECO:0000256" key="9">
    <source>
        <dbReference type="ARBA" id="ARBA00022777"/>
    </source>
</evidence>
<keyword evidence="7" id="KW-0812">Transmembrane</keyword>
<keyword evidence="11" id="KW-1133">Transmembrane helix</keyword>
<keyword evidence="5" id="KW-0597">Phosphoprotein</keyword>
<keyword evidence="13" id="KW-0472">Membrane</keyword>
<dbReference type="SUPFAM" id="SSF55874">
    <property type="entry name" value="ATPase domain of HSP90 chaperone/DNA topoisomerase II/histidine kinase"/>
    <property type="match status" value="1"/>
</dbReference>
<evidence type="ECO:0000256" key="3">
    <source>
        <dbReference type="ARBA" id="ARBA00012438"/>
    </source>
</evidence>
<keyword evidence="10" id="KW-0067">ATP-binding</keyword>
<evidence type="ECO:0000256" key="5">
    <source>
        <dbReference type="ARBA" id="ARBA00022553"/>
    </source>
</evidence>
<evidence type="ECO:0000256" key="1">
    <source>
        <dbReference type="ARBA" id="ARBA00000085"/>
    </source>
</evidence>
<dbReference type="CDD" id="cd06225">
    <property type="entry name" value="HAMP"/>
    <property type="match status" value="1"/>
</dbReference>
<evidence type="ECO:0000256" key="10">
    <source>
        <dbReference type="ARBA" id="ARBA00022840"/>
    </source>
</evidence>
<evidence type="ECO:0000256" key="6">
    <source>
        <dbReference type="ARBA" id="ARBA00022679"/>
    </source>
</evidence>
<evidence type="ECO:0000259" key="14">
    <source>
        <dbReference type="PROSITE" id="PS50109"/>
    </source>
</evidence>
<organism evidence="16 17">
    <name type="scientific">Bacillus velezensis</name>
    <dbReference type="NCBI Taxonomy" id="492670"/>
    <lineage>
        <taxon>Bacteria</taxon>
        <taxon>Bacillati</taxon>
        <taxon>Bacillota</taxon>
        <taxon>Bacilli</taxon>
        <taxon>Bacillales</taxon>
        <taxon>Bacillaceae</taxon>
        <taxon>Bacillus</taxon>
        <taxon>Bacillus amyloliquefaciens group</taxon>
    </lineage>
</organism>
<accession>A0A411A4Z7</accession>
<protein>
    <recommendedName>
        <fullName evidence="3">histidine kinase</fullName>
        <ecNumber evidence="3">2.7.13.3</ecNumber>
    </recommendedName>
</protein>
<gene>
    <name evidence="16" type="primary">cssS_1</name>
    <name evidence="16" type="ORF">BACVE_000357</name>
</gene>
<evidence type="ECO:0000259" key="15">
    <source>
        <dbReference type="PROSITE" id="PS50885"/>
    </source>
</evidence>
<keyword evidence="6 16" id="KW-0808">Transferase</keyword>
<keyword evidence="4" id="KW-1003">Cell membrane</keyword>
<evidence type="ECO:0000313" key="16">
    <source>
        <dbReference type="EMBL" id="QOY25429.1"/>
    </source>
</evidence>
<feature type="domain" description="HAMP" evidence="15">
    <location>
        <begin position="209"/>
        <end position="236"/>
    </location>
</feature>
<name>A0A411A4Z7_BACVE</name>
<dbReference type="SMART" id="SM00387">
    <property type="entry name" value="HATPase_c"/>
    <property type="match status" value="1"/>
</dbReference>
<dbReference type="InterPro" id="IPR036890">
    <property type="entry name" value="HATPase_C_sf"/>
</dbReference>
<evidence type="ECO:0000256" key="8">
    <source>
        <dbReference type="ARBA" id="ARBA00022741"/>
    </source>
</evidence>
<evidence type="ECO:0000256" key="12">
    <source>
        <dbReference type="ARBA" id="ARBA00023012"/>
    </source>
</evidence>
<dbReference type="PANTHER" id="PTHR45528">
    <property type="entry name" value="SENSOR HISTIDINE KINASE CPXA"/>
    <property type="match status" value="1"/>
</dbReference>
<dbReference type="AlphaFoldDB" id="A0A411A4Z7"/>
<sequence length="452" mass="52245">MKLSTKYLINIVASILFFPIAFLGVNFLYYVTLTYLIDHQGQVHYEPNKLESDWKSDVEDFSGKSNREITSAFPHMKQYKHSDIVWINDKGKVMFSNSERLAKKGEVIHVSELIKMIEQNQKNYLLLSAYLNGSEDSGYAFLETPRSIIGSQWEVMRAKYSYIWFIALIFVCSLFVINSWMFFAKIQKRLISLGNHMKKQDNDGIPEFVTVKQKDELGQVEYSFNQMVEELRNSRQKEREEGEIRKNLIADLSHDLRTPLTVIRGHTFTLKNEISSENGRHSLGIINDKITFMGELIDNLSSFSLLAAGKLPLHKKSCDILKIIRSSLTAWYPIFEKEQFTIDIDLKENIVWEIDETWLKRILDNIFQNVLRHAHSGKYVSVQTKLIENKPVIIIEDRGPGMNNKSERKGAGIGLSIINMMLKQMGLEHKIKSNQNGTIFIIYPNSSEYVKP</sequence>
<evidence type="ECO:0000256" key="7">
    <source>
        <dbReference type="ARBA" id="ARBA00022692"/>
    </source>
</evidence>
<dbReference type="PANTHER" id="PTHR45528:SF9">
    <property type="entry name" value="SENSOR HISTIDINE KINASE YBDK"/>
    <property type="match status" value="1"/>
</dbReference>
<dbReference type="InterPro" id="IPR036097">
    <property type="entry name" value="HisK_dim/P_sf"/>
</dbReference>
<evidence type="ECO:0000256" key="11">
    <source>
        <dbReference type="ARBA" id="ARBA00022989"/>
    </source>
</evidence>
<evidence type="ECO:0000256" key="2">
    <source>
        <dbReference type="ARBA" id="ARBA00004651"/>
    </source>
</evidence>
<feature type="domain" description="Histidine kinase" evidence="14">
    <location>
        <begin position="251"/>
        <end position="448"/>
    </location>
</feature>
<keyword evidence="8" id="KW-0547">Nucleotide-binding</keyword>
<dbReference type="InterPro" id="IPR003660">
    <property type="entry name" value="HAMP_dom"/>
</dbReference>
<dbReference type="Pfam" id="PF02518">
    <property type="entry name" value="HATPase_c"/>
    <property type="match status" value="1"/>
</dbReference>
<dbReference type="SUPFAM" id="SSF47384">
    <property type="entry name" value="Homodimeric domain of signal transducing histidine kinase"/>
    <property type="match status" value="1"/>
</dbReference>
<dbReference type="Pfam" id="PF00512">
    <property type="entry name" value="HisKA"/>
    <property type="match status" value="1"/>
</dbReference>
<comment type="subcellular location">
    <subcellularLocation>
        <location evidence="2">Cell membrane</location>
        <topology evidence="2">Multi-pass membrane protein</topology>
    </subcellularLocation>
</comment>
<dbReference type="GO" id="GO:0005524">
    <property type="term" value="F:ATP binding"/>
    <property type="evidence" value="ECO:0007669"/>
    <property type="project" value="UniProtKB-KW"/>
</dbReference>
<dbReference type="InterPro" id="IPR003661">
    <property type="entry name" value="HisK_dim/P_dom"/>
</dbReference>
<dbReference type="InterPro" id="IPR005467">
    <property type="entry name" value="His_kinase_dom"/>
</dbReference>
<dbReference type="PROSITE" id="PS50109">
    <property type="entry name" value="HIS_KIN"/>
    <property type="match status" value="1"/>
</dbReference>
<dbReference type="Gene3D" id="3.30.565.10">
    <property type="entry name" value="Histidine kinase-like ATPase, C-terminal domain"/>
    <property type="match status" value="1"/>
</dbReference>
<dbReference type="GO" id="GO:0000155">
    <property type="term" value="F:phosphorelay sensor kinase activity"/>
    <property type="evidence" value="ECO:0007669"/>
    <property type="project" value="InterPro"/>
</dbReference>
<dbReference type="EMBL" id="CP063687">
    <property type="protein sequence ID" value="QOY25429.1"/>
    <property type="molecule type" value="Genomic_DNA"/>
</dbReference>
<dbReference type="Gene3D" id="1.10.287.130">
    <property type="match status" value="1"/>
</dbReference>
<dbReference type="Proteomes" id="UP000587477">
    <property type="component" value="Chromosome"/>
</dbReference>
<dbReference type="InterPro" id="IPR003594">
    <property type="entry name" value="HATPase_dom"/>
</dbReference>
<reference evidence="17" key="1">
    <citation type="submission" date="2020-10" db="EMBL/GenBank/DDBJ databases">
        <title>Complete genome sequence of Bacillus velezensis NST6.</title>
        <authorList>
            <person name="Choi J."/>
        </authorList>
    </citation>
    <scope>NUCLEOTIDE SEQUENCE [LARGE SCALE GENOMIC DNA]</scope>
    <source>
        <strain evidence="17">NST6</strain>
    </source>
</reference>
<dbReference type="GO" id="GO:0005886">
    <property type="term" value="C:plasma membrane"/>
    <property type="evidence" value="ECO:0007669"/>
    <property type="project" value="UniProtKB-SubCell"/>
</dbReference>
<dbReference type="RefSeq" id="WP_017417588.1">
    <property type="nucleotide sequence ID" value="NZ_BDDG01000003.1"/>
</dbReference>
<dbReference type="SMART" id="SM00388">
    <property type="entry name" value="HisKA"/>
    <property type="match status" value="1"/>
</dbReference>
<dbReference type="Gene3D" id="6.10.340.10">
    <property type="match status" value="1"/>
</dbReference>
<keyword evidence="12" id="KW-0902">Two-component regulatory system</keyword>
<evidence type="ECO:0000313" key="17">
    <source>
        <dbReference type="Proteomes" id="UP000587477"/>
    </source>
</evidence>
<dbReference type="EC" id="2.7.13.3" evidence="3"/>
<evidence type="ECO:0000256" key="4">
    <source>
        <dbReference type="ARBA" id="ARBA00022475"/>
    </source>
</evidence>
<dbReference type="InterPro" id="IPR050398">
    <property type="entry name" value="HssS/ArlS-like"/>
</dbReference>
<keyword evidence="9 16" id="KW-0418">Kinase</keyword>
<dbReference type="CDD" id="cd00082">
    <property type="entry name" value="HisKA"/>
    <property type="match status" value="1"/>
</dbReference>
<proteinExistence type="predicted"/>
<evidence type="ECO:0000256" key="13">
    <source>
        <dbReference type="ARBA" id="ARBA00023136"/>
    </source>
</evidence>
<comment type="catalytic activity">
    <reaction evidence="1">
        <text>ATP + protein L-histidine = ADP + protein N-phospho-L-histidine.</text>
        <dbReference type="EC" id="2.7.13.3"/>
    </reaction>
</comment>